<feature type="compositionally biased region" description="Basic and acidic residues" evidence="1">
    <location>
        <begin position="126"/>
        <end position="136"/>
    </location>
</feature>
<name>A0AAD6DRK7_9EURO</name>
<protein>
    <submittedName>
        <fullName evidence="2">Uncharacterized protein</fullName>
    </submittedName>
</protein>
<keyword evidence="3" id="KW-1185">Reference proteome</keyword>
<evidence type="ECO:0000256" key="1">
    <source>
        <dbReference type="SAM" id="MobiDB-lite"/>
    </source>
</evidence>
<evidence type="ECO:0000313" key="3">
    <source>
        <dbReference type="Proteomes" id="UP001216150"/>
    </source>
</evidence>
<accession>A0AAD6DRK7</accession>
<dbReference type="Proteomes" id="UP001216150">
    <property type="component" value="Unassembled WGS sequence"/>
</dbReference>
<evidence type="ECO:0000313" key="2">
    <source>
        <dbReference type="EMBL" id="KAJ5591303.1"/>
    </source>
</evidence>
<feature type="compositionally biased region" description="Basic residues" evidence="1">
    <location>
        <begin position="112"/>
        <end position="122"/>
    </location>
</feature>
<reference evidence="2 3" key="1">
    <citation type="journal article" date="2023" name="IMA Fungus">
        <title>Comparative genomic study of the Penicillium genus elucidates a diverse pangenome and 15 lateral gene transfer events.</title>
        <authorList>
            <person name="Petersen C."/>
            <person name="Sorensen T."/>
            <person name="Nielsen M.R."/>
            <person name="Sondergaard T.E."/>
            <person name="Sorensen J.L."/>
            <person name="Fitzpatrick D.A."/>
            <person name="Frisvad J.C."/>
            <person name="Nielsen K.L."/>
        </authorList>
    </citation>
    <scope>NUCLEOTIDE SEQUENCE [LARGE SCALE GENOMIC DNA]</scope>
    <source>
        <strain evidence="2 3">IBT 29057</strain>
    </source>
</reference>
<organism evidence="2 3">
    <name type="scientific">Penicillium hetheringtonii</name>
    <dbReference type="NCBI Taxonomy" id="911720"/>
    <lineage>
        <taxon>Eukaryota</taxon>
        <taxon>Fungi</taxon>
        <taxon>Dikarya</taxon>
        <taxon>Ascomycota</taxon>
        <taxon>Pezizomycotina</taxon>
        <taxon>Eurotiomycetes</taxon>
        <taxon>Eurotiomycetidae</taxon>
        <taxon>Eurotiales</taxon>
        <taxon>Aspergillaceae</taxon>
        <taxon>Penicillium</taxon>
    </lineage>
</organism>
<comment type="caution">
    <text evidence="2">The sequence shown here is derived from an EMBL/GenBank/DDBJ whole genome shotgun (WGS) entry which is preliminary data.</text>
</comment>
<dbReference type="EMBL" id="JAQJAC010000003">
    <property type="protein sequence ID" value="KAJ5591303.1"/>
    <property type="molecule type" value="Genomic_DNA"/>
</dbReference>
<gene>
    <name evidence="2" type="ORF">N7450_005275</name>
</gene>
<proteinExistence type="predicted"/>
<feature type="region of interest" description="Disordered" evidence="1">
    <location>
        <begin position="108"/>
        <end position="136"/>
    </location>
</feature>
<dbReference type="AlphaFoldDB" id="A0AAD6DRK7"/>
<sequence>MADSSKGFRNTASPIFHDTAPGFAAYRRFIREFETDEDVSLALEQDLSIQYWMASAVPLARWPRAGSTSMAQDGAASRTSDQPNGNCAITFSHNTLHEGRIHVPGSHSTLHLQHHQHQRQNQHQHQPRDTPEQKIDVNEVNFSIQSHDDERLPEMK</sequence>